<dbReference type="GO" id="GO:0046872">
    <property type="term" value="F:metal ion binding"/>
    <property type="evidence" value="ECO:0007669"/>
    <property type="project" value="UniProtKB-KW"/>
</dbReference>
<dbReference type="PANTHER" id="PTHR34448">
    <property type="entry name" value="AMINOPEPTIDASE"/>
    <property type="match status" value="1"/>
</dbReference>
<gene>
    <name evidence="2" type="ORF">AMURIS_03208</name>
</gene>
<dbReference type="SUPFAM" id="SSF144052">
    <property type="entry name" value="Thermophilic metalloprotease-like"/>
    <property type="match status" value="1"/>
</dbReference>
<dbReference type="InterPro" id="IPR052170">
    <property type="entry name" value="M29_Exopeptidase"/>
</dbReference>
<protein>
    <submittedName>
        <fullName evidence="2">Thermophilic metalloprotease (M29)</fullName>
    </submittedName>
</protein>
<dbReference type="Proteomes" id="UP000236311">
    <property type="component" value="Unassembled WGS sequence"/>
</dbReference>
<dbReference type="EMBL" id="OFSM01000016">
    <property type="protein sequence ID" value="SOY30478.1"/>
    <property type="molecule type" value="Genomic_DNA"/>
</dbReference>
<accession>A0A2K4ZJ20</accession>
<reference evidence="2 3" key="1">
    <citation type="submission" date="2018-01" db="EMBL/GenBank/DDBJ databases">
        <authorList>
            <person name="Gaut B.S."/>
            <person name="Morton B.R."/>
            <person name="Clegg M.T."/>
            <person name="Duvall M.R."/>
        </authorList>
    </citation>
    <scope>NUCLEOTIDE SEQUENCE [LARGE SCALE GENOMIC DNA]</scope>
    <source>
        <strain evidence="2">GP69</strain>
    </source>
</reference>
<proteinExistence type="predicted"/>
<organism evidence="2 3">
    <name type="scientific">Acetatifactor muris</name>
    <dbReference type="NCBI Taxonomy" id="879566"/>
    <lineage>
        <taxon>Bacteria</taxon>
        <taxon>Bacillati</taxon>
        <taxon>Bacillota</taxon>
        <taxon>Clostridia</taxon>
        <taxon>Lachnospirales</taxon>
        <taxon>Lachnospiraceae</taxon>
        <taxon>Acetatifactor</taxon>
    </lineage>
</organism>
<dbReference type="Pfam" id="PF02073">
    <property type="entry name" value="Peptidase_M29"/>
    <property type="match status" value="1"/>
</dbReference>
<evidence type="ECO:0000313" key="3">
    <source>
        <dbReference type="Proteomes" id="UP000236311"/>
    </source>
</evidence>
<dbReference type="GO" id="GO:0004177">
    <property type="term" value="F:aminopeptidase activity"/>
    <property type="evidence" value="ECO:0007669"/>
    <property type="project" value="InterPro"/>
</dbReference>
<dbReference type="RefSeq" id="WP_172455157.1">
    <property type="nucleotide sequence ID" value="NZ_JANJZD010000001.1"/>
</dbReference>
<dbReference type="InterPro" id="IPR000787">
    <property type="entry name" value="Peptidase_M29"/>
</dbReference>
<dbReference type="GO" id="GO:0008237">
    <property type="term" value="F:metallopeptidase activity"/>
    <property type="evidence" value="ECO:0007669"/>
    <property type="project" value="UniProtKB-KW"/>
</dbReference>
<name>A0A2K4ZJ20_9FIRM</name>
<dbReference type="PANTHER" id="PTHR34448:SF1">
    <property type="entry name" value="BLL6088 PROTEIN"/>
    <property type="match status" value="1"/>
</dbReference>
<keyword evidence="2" id="KW-0645">Protease</keyword>
<evidence type="ECO:0000313" key="2">
    <source>
        <dbReference type="EMBL" id="SOY30478.1"/>
    </source>
</evidence>
<keyword evidence="3" id="KW-1185">Reference proteome</keyword>
<sequence>MNDREVLKERYELVMNRVRMIFQEKFSDNTLKAYFDFCAEFLLMIDDTAAFLAEDGLRKADLEELERRNHALYADILPEHYEESYGNPAAAVRKLGADRGSLLSALYAELRSLIGFVYEGRTEELVIRMELFVEVYAAFACAEECGDALPSGNDIRDIFYWFACDYAEMAARRRTREQLCPEACFALPLIMESDLRDIRYLYGYGEYVGENERETAAFLAGLPEETIAAMADTYTEGYRIGFEITGRDLSKKKAVALYYRLGFERMMRRAVENFAGMGLEPVAFRSAYSVLDFRGASRGRSGFCGGIPNMQYDYDHKDDRAVFFDRNYVNRRLEAGRAAYEENRKAAAEYAGPAVVETFGEKDFHPITKKEAFQLSGEQNRLWVEYRAKAGQLQREYIPEEETSFTIIAFPVPEIGPVFKELFHEIIRINTLDYMLYRNVQQTLIDALDTADYCEVRGMNGNRTDLKINLYKLSDPARETIFENCVADVNIPVGEVFTSPVLKGTNGVLHVSRVYLRGLEYRNLAITFEDGMIRDYSCDNFSSKEENRRFIQENILARHDTLPMGEFAIGTNTAAYVAARRLGVEGKLPILIAEKMGPHFAVGDTCYSHAEEVRVYNPDGKEIVAKANEVSALRDSRPMEAYYNCHMDITIPYDELGELTAVRKDGTRIPLIREGRFVLPGCEELNNAFKS</sequence>
<keyword evidence="2" id="KW-0482">Metalloprotease</keyword>
<keyword evidence="1" id="KW-0479">Metal-binding</keyword>
<evidence type="ECO:0000256" key="1">
    <source>
        <dbReference type="ARBA" id="ARBA00022723"/>
    </source>
</evidence>
<dbReference type="GO" id="GO:0006508">
    <property type="term" value="P:proteolysis"/>
    <property type="evidence" value="ECO:0007669"/>
    <property type="project" value="UniProtKB-KW"/>
</dbReference>
<keyword evidence="2" id="KW-0378">Hydrolase</keyword>
<dbReference type="AlphaFoldDB" id="A0A2K4ZJ20"/>